<dbReference type="Proteomes" id="UP001596108">
    <property type="component" value="Unassembled WGS sequence"/>
</dbReference>
<reference evidence="5" key="1">
    <citation type="journal article" date="2019" name="Int. J. Syst. Evol. Microbiol.">
        <title>The Global Catalogue of Microorganisms (GCM) 10K type strain sequencing project: providing services to taxonomists for standard genome sequencing and annotation.</title>
        <authorList>
            <consortium name="The Broad Institute Genomics Platform"/>
            <consortium name="The Broad Institute Genome Sequencing Center for Infectious Disease"/>
            <person name="Wu L."/>
            <person name="Ma J."/>
        </authorList>
    </citation>
    <scope>NUCLEOTIDE SEQUENCE [LARGE SCALE GENOMIC DNA]</scope>
    <source>
        <strain evidence="5">CGMCC 1.18578</strain>
    </source>
</reference>
<dbReference type="SUPFAM" id="SSF48208">
    <property type="entry name" value="Six-hairpin glycosidases"/>
    <property type="match status" value="1"/>
</dbReference>
<accession>A0ABW0QZS7</accession>
<feature type="domain" description="DUF4964" evidence="1">
    <location>
        <begin position="2"/>
        <end position="61"/>
    </location>
</feature>
<evidence type="ECO:0000259" key="2">
    <source>
        <dbReference type="Pfam" id="PF16335"/>
    </source>
</evidence>
<feature type="domain" description="Glutaminase A central" evidence="2">
    <location>
        <begin position="320"/>
        <end position="661"/>
    </location>
</feature>
<dbReference type="InterPro" id="IPR032515">
    <property type="entry name" value="DUF4964"/>
</dbReference>
<keyword evidence="5" id="KW-1185">Reference proteome</keyword>
<evidence type="ECO:0000259" key="1">
    <source>
        <dbReference type="Pfam" id="PF16334"/>
    </source>
</evidence>
<dbReference type="InterPro" id="IPR033433">
    <property type="entry name" value="GtaA_N"/>
</dbReference>
<feature type="domain" description="Glutaminase A N-terminal" evidence="3">
    <location>
        <begin position="85"/>
        <end position="313"/>
    </location>
</feature>
<gene>
    <name evidence="4" type="ORF">ACFPQ4_10780</name>
</gene>
<dbReference type="Pfam" id="PF16334">
    <property type="entry name" value="DUF4964"/>
    <property type="match status" value="1"/>
</dbReference>
<proteinExistence type="predicted"/>
<evidence type="ECO:0000259" key="3">
    <source>
        <dbReference type="Pfam" id="PF17168"/>
    </source>
</evidence>
<dbReference type="Pfam" id="PF16335">
    <property type="entry name" value="GtaA_6_Hairpin"/>
    <property type="match status" value="1"/>
</dbReference>
<dbReference type="PANTHER" id="PTHR31987:SF1">
    <property type="entry name" value="GLUTAMINASE A"/>
    <property type="match status" value="1"/>
</dbReference>
<dbReference type="InterPro" id="IPR008928">
    <property type="entry name" value="6-hairpin_glycosidase_sf"/>
</dbReference>
<dbReference type="PANTHER" id="PTHR31987">
    <property type="entry name" value="GLUTAMINASE A-RELATED"/>
    <property type="match status" value="1"/>
</dbReference>
<dbReference type="InterPro" id="IPR032514">
    <property type="entry name" value="GtaA_central"/>
</dbReference>
<protein>
    <submittedName>
        <fullName evidence="4">Glutaminase domain-containing protein</fullName>
    </submittedName>
</protein>
<dbReference type="RefSeq" id="WP_378111861.1">
    <property type="nucleotide sequence ID" value="NZ_JBHSNC010000032.1"/>
</dbReference>
<comment type="caution">
    <text evidence="4">The sequence shown here is derived from an EMBL/GenBank/DDBJ whole genome shotgun (WGS) entry which is preliminary data.</text>
</comment>
<dbReference type="Pfam" id="PF17168">
    <property type="entry name" value="DUF5127"/>
    <property type="match status" value="1"/>
</dbReference>
<evidence type="ECO:0000313" key="5">
    <source>
        <dbReference type="Proteomes" id="UP001596108"/>
    </source>
</evidence>
<sequence length="670" mass="75899">MKSTLRPPAVPLITIDPYFSVWSTADRLTDDFTRHWTGRRNALTGLIRIDGKTLRFIGKVEPNAEGYFTEPEPMHQTSLHVTALSTVYVFEAEGVCLKAHFTSPLLLDDFELLSRPASYLKLSVSSLDGKAHEVQVYLDVTGEWCVDTSDQEVVGKTESERVYTLLQFQNAVQNPLSRSGDDIRIDWGDFYLATESGESVDSGFGLVGNRMDFVRQGTANLSESASEPRAVRDQTPMMAFVWNCGELPVSGKEISKLYVLAYNDKVSIEYFGNRLKGLWTRSGTSASAMIAAAFLEYPSIMERCDAFDRMIREKGEQAGGKSYADLLDLVYRQAIAAHKLVEDKEGNLLFLSKECFSNGCVATVDVSYPSMPLFLLFAPELVRGMMRPIFKFAASDLWKFEFAPHDIGQYPLANGQVYGMESEAGQMPIEECGNMLIMMAAVCKAEQSTAFAEEHWDVLTKWVNYLLKHGLDPENQLCTDDFAGHLAHNANLSIKAIMGIASYGILCGMRGDKEQERHFRSLAREMAGEWIKLAKEGDHYQLAFGSEGSWSLKYNLVWDQLFRADIFPEEVARKEVAWYLQQQDRYGVPLDSREHYTKADWLIWAASLAEREEDFKSLIEPLWFYANETPDRKPLTDWCDTLNARWINFQHRSVVGGFFIQILKKEWVKG</sequence>
<evidence type="ECO:0000313" key="4">
    <source>
        <dbReference type="EMBL" id="MFC5529928.1"/>
    </source>
</evidence>
<name>A0ABW0QZS7_9BACL</name>
<dbReference type="EMBL" id="JBHSNC010000032">
    <property type="protein sequence ID" value="MFC5529928.1"/>
    <property type="molecule type" value="Genomic_DNA"/>
</dbReference>
<dbReference type="InterPro" id="IPR052743">
    <property type="entry name" value="Glutaminase_GtaA"/>
</dbReference>
<organism evidence="4 5">
    <name type="scientific">Cohnella yongneupensis</name>
    <dbReference type="NCBI Taxonomy" id="425006"/>
    <lineage>
        <taxon>Bacteria</taxon>
        <taxon>Bacillati</taxon>
        <taxon>Bacillota</taxon>
        <taxon>Bacilli</taxon>
        <taxon>Bacillales</taxon>
        <taxon>Paenibacillaceae</taxon>
        <taxon>Cohnella</taxon>
    </lineage>
</organism>